<dbReference type="SMART" id="SM00922">
    <property type="entry name" value="MR_MLE"/>
    <property type="match status" value="1"/>
</dbReference>
<dbReference type="PANTHER" id="PTHR48080:SF3">
    <property type="entry name" value="ENOLASE SUPERFAMILY MEMBER DDB_G0284701"/>
    <property type="match status" value="1"/>
</dbReference>
<comment type="similarity">
    <text evidence="2">Belongs to the mandelate racemase/muconate lactonizing enzyme family.</text>
</comment>
<dbReference type="Pfam" id="PF13378">
    <property type="entry name" value="MR_MLE_C"/>
    <property type="match status" value="1"/>
</dbReference>
<comment type="cofactor">
    <cofactor evidence="1">
        <name>Mg(2+)</name>
        <dbReference type="ChEBI" id="CHEBI:18420"/>
    </cofactor>
</comment>
<evidence type="ECO:0000313" key="6">
    <source>
        <dbReference type="EMBL" id="ADV14810.1"/>
    </source>
</evidence>
<dbReference type="InterPro" id="IPR036849">
    <property type="entry name" value="Enolase-like_C_sf"/>
</dbReference>
<dbReference type="OrthoDB" id="9775913at2"/>
<dbReference type="AlphaFoldDB" id="E8THP8"/>
<evidence type="ECO:0000256" key="3">
    <source>
        <dbReference type="ARBA" id="ARBA00022723"/>
    </source>
</evidence>
<sequence length="368" mass="39750">MKITRIYVWQHELPLTKPYWLSGGRLKFEKLDSTFVRIDTDAGLSGWGEGCPWGNTYLPAHGPGIRAGIATLVPALLGRDPCALDAINRTMDKALPGHLYVKSAIDMACWDILGRASGMPLWRLFGGEEADPVAVNSSISTGSNEEMIALIREAYAHGYRTHSAKVGGSDPAHDISRIEAIEAALQPDETVTYDVNRAWLPAVAIRVLNNVGLRGWVEQPCQTLSQCAQVARRVSQPIMLDECLHTFEDHLEAWKLGACEGVKVKPNRVGGLTKARQIRDFGVSVGWQMHIEDLGGSALADTAAIHLASSTAAENRLASWLCHHHLAVDLVAGQGARNIDGFATPPSDPGLGVEPDVEVLGEAVAVYS</sequence>
<dbReference type="InterPro" id="IPR029017">
    <property type="entry name" value="Enolase-like_N"/>
</dbReference>
<proteinExistence type="inferred from homology"/>
<protein>
    <submittedName>
        <fullName evidence="6">Mandelate racemase/muconate lactonizing protein</fullName>
    </submittedName>
</protein>
<dbReference type="RefSeq" id="WP_013533459.1">
    <property type="nucleotide sequence ID" value="NC_014923.1"/>
</dbReference>
<dbReference type="InterPro" id="IPR013342">
    <property type="entry name" value="Mandelate_racemase_C"/>
</dbReference>
<reference evidence="7" key="1">
    <citation type="submission" date="2011-01" db="EMBL/GenBank/DDBJ databases">
        <title>Complete sequence of chromosome of Mesorhizobium ciceri bv. biserrulae WSM1271.</title>
        <authorList>
            <person name="Lucas S."/>
            <person name="Copeland A."/>
            <person name="Lapidus A."/>
            <person name="Cheng J.-F."/>
            <person name="Goodwin L."/>
            <person name="Pitluck S."/>
            <person name="Teshima H."/>
            <person name="Detter J.C."/>
            <person name="Han C."/>
            <person name="Tapia R."/>
            <person name="Land M."/>
            <person name="Hauser L."/>
            <person name="Kyrpides N."/>
            <person name="Ivanova N."/>
            <person name="Nandasena K."/>
            <person name="Reeve W.G."/>
            <person name="Howieson J.G."/>
            <person name="O'Hara G."/>
            <person name="Tiwari R.P."/>
            <person name="Woyke T."/>
        </authorList>
    </citation>
    <scope>NUCLEOTIDE SEQUENCE [LARGE SCALE GENOMIC DNA]</scope>
    <source>
        <strain evidence="7">HAMBI 2942 / LMG 23838 / WSM1271</strain>
    </source>
</reference>
<dbReference type="Proteomes" id="UP000007471">
    <property type="component" value="Chromosome"/>
</dbReference>
<keyword evidence="3" id="KW-0479">Metal-binding</keyword>
<dbReference type="InterPro" id="IPR034593">
    <property type="entry name" value="DgoD-like"/>
</dbReference>
<organism evidence="6 7">
    <name type="scientific">Mesorhizobium ciceri biovar biserrulae (strain HAMBI 2942 / LMG 23838 / WSM1271)</name>
    <dbReference type="NCBI Taxonomy" id="765698"/>
    <lineage>
        <taxon>Bacteria</taxon>
        <taxon>Pseudomonadati</taxon>
        <taxon>Pseudomonadota</taxon>
        <taxon>Alphaproteobacteria</taxon>
        <taxon>Hyphomicrobiales</taxon>
        <taxon>Phyllobacteriaceae</taxon>
        <taxon>Mesorhizobium</taxon>
    </lineage>
</organism>
<dbReference type="FunFam" id="3.30.390.10:FF:000009">
    <property type="entry name" value="Hydrophobic dipeptide epimerase"/>
    <property type="match status" value="1"/>
</dbReference>
<name>E8THP8_MESCW</name>
<dbReference type="SUPFAM" id="SSF54826">
    <property type="entry name" value="Enolase N-terminal domain-like"/>
    <property type="match status" value="1"/>
</dbReference>
<dbReference type="STRING" id="765698.Mesci_5761"/>
<dbReference type="Gene3D" id="3.20.20.120">
    <property type="entry name" value="Enolase-like C-terminal domain"/>
    <property type="match status" value="1"/>
</dbReference>
<feature type="domain" description="Mandelate racemase/muconate lactonizing enzyme C-terminal" evidence="5">
    <location>
        <begin position="144"/>
        <end position="237"/>
    </location>
</feature>
<evidence type="ECO:0000313" key="7">
    <source>
        <dbReference type="Proteomes" id="UP000007471"/>
    </source>
</evidence>
<dbReference type="InterPro" id="IPR013341">
    <property type="entry name" value="Mandelate_racemase_N_dom"/>
</dbReference>
<accession>E8THP8</accession>
<dbReference type="PANTHER" id="PTHR48080">
    <property type="entry name" value="D-GALACTONATE DEHYDRATASE-RELATED"/>
    <property type="match status" value="1"/>
</dbReference>
<dbReference type="SFLD" id="SFLDS00001">
    <property type="entry name" value="Enolase"/>
    <property type="match status" value="1"/>
</dbReference>
<dbReference type="SFLD" id="SFLDG00180">
    <property type="entry name" value="muconate_cycloisomerase"/>
    <property type="match status" value="1"/>
</dbReference>
<dbReference type="SUPFAM" id="SSF51604">
    <property type="entry name" value="Enolase C-terminal domain-like"/>
    <property type="match status" value="1"/>
</dbReference>
<dbReference type="KEGG" id="mci:Mesci_5761"/>
<dbReference type="HOGENOM" id="CLU_030273_4_5_5"/>
<dbReference type="Gene3D" id="3.30.390.10">
    <property type="entry name" value="Enolase-like, N-terminal domain"/>
    <property type="match status" value="1"/>
</dbReference>
<dbReference type="GO" id="GO:0003824">
    <property type="term" value="F:catalytic activity"/>
    <property type="evidence" value="ECO:0007669"/>
    <property type="project" value="UniProtKB-ARBA"/>
</dbReference>
<dbReference type="GeneID" id="90993028"/>
<dbReference type="eggNOG" id="COG4948">
    <property type="taxonomic scope" value="Bacteria"/>
</dbReference>
<dbReference type="PATRIC" id="fig|765698.3.peg.6271"/>
<dbReference type="Pfam" id="PF02746">
    <property type="entry name" value="MR_MLE_N"/>
    <property type="match status" value="1"/>
</dbReference>
<dbReference type="EMBL" id="CP002447">
    <property type="protein sequence ID" value="ADV14810.1"/>
    <property type="molecule type" value="Genomic_DNA"/>
</dbReference>
<dbReference type="InterPro" id="IPR029065">
    <property type="entry name" value="Enolase_C-like"/>
</dbReference>
<dbReference type="GO" id="GO:0046872">
    <property type="term" value="F:metal ion binding"/>
    <property type="evidence" value="ECO:0007669"/>
    <property type="project" value="UniProtKB-KW"/>
</dbReference>
<keyword evidence="4" id="KW-0460">Magnesium</keyword>
<evidence type="ECO:0000259" key="5">
    <source>
        <dbReference type="SMART" id="SM00922"/>
    </source>
</evidence>
<evidence type="ECO:0000256" key="2">
    <source>
        <dbReference type="ARBA" id="ARBA00008031"/>
    </source>
</evidence>
<evidence type="ECO:0000256" key="4">
    <source>
        <dbReference type="ARBA" id="ARBA00022842"/>
    </source>
</evidence>
<evidence type="ECO:0000256" key="1">
    <source>
        <dbReference type="ARBA" id="ARBA00001946"/>
    </source>
</evidence>
<gene>
    <name evidence="6" type="ordered locus">Mesci_5761</name>
</gene>